<dbReference type="RefSeq" id="WP_248649168.1">
    <property type="nucleotide sequence ID" value="NZ_CP096659.1"/>
</dbReference>
<protein>
    <submittedName>
        <fullName evidence="7">EMC3/TMCO1 family protein</fullName>
    </submittedName>
</protein>
<evidence type="ECO:0000256" key="5">
    <source>
        <dbReference type="SAM" id="Coils"/>
    </source>
</evidence>
<feature type="transmembrane region" description="Helical" evidence="6">
    <location>
        <begin position="12"/>
        <end position="30"/>
    </location>
</feature>
<organism evidence="7 8">
    <name type="scientific">Halorussus limi</name>
    <dbReference type="NCBI Taxonomy" id="2938695"/>
    <lineage>
        <taxon>Archaea</taxon>
        <taxon>Methanobacteriati</taxon>
        <taxon>Methanobacteriota</taxon>
        <taxon>Stenosarchaea group</taxon>
        <taxon>Halobacteria</taxon>
        <taxon>Halobacteriales</taxon>
        <taxon>Haladaptataceae</taxon>
        <taxon>Halorussus</taxon>
    </lineage>
</organism>
<evidence type="ECO:0000256" key="4">
    <source>
        <dbReference type="ARBA" id="ARBA00023136"/>
    </source>
</evidence>
<evidence type="ECO:0000313" key="8">
    <source>
        <dbReference type="Proteomes" id="UP000830729"/>
    </source>
</evidence>
<sequence length="206" mass="22627">MATDSSREWTGYDKLAGLVALALMAGYYVTPIQQTVGGAMHAMLGPATTILPFSVLILLLAGTTGLSSAVLQTKLRNRERMERLQERMSDLRDRLESTRERDDEDAVEELRAEQRDLTGEYLAAMKTQLRPAVWSMLVSVPVFLWLRWVFVAPSVAVAPAAFALPLVGHVAWTATLVGPLKVWLAWYVGCSLSTGLLARKAVARLA</sequence>
<evidence type="ECO:0000256" key="3">
    <source>
        <dbReference type="ARBA" id="ARBA00022989"/>
    </source>
</evidence>
<dbReference type="KEGG" id="halx:M0R89_11185"/>
<dbReference type="EMBL" id="CP096659">
    <property type="protein sequence ID" value="UPV73112.1"/>
    <property type="molecule type" value="Genomic_DNA"/>
</dbReference>
<comment type="subcellular location">
    <subcellularLocation>
        <location evidence="1">Membrane</location>
        <topology evidence="1">Multi-pass membrane protein</topology>
    </subcellularLocation>
</comment>
<feature type="transmembrane region" description="Helical" evidence="6">
    <location>
        <begin position="156"/>
        <end position="177"/>
    </location>
</feature>
<reference evidence="7 8" key="1">
    <citation type="submission" date="2022-04" db="EMBL/GenBank/DDBJ databases">
        <title>Diverse halophilic archaea isolated from saline environments.</title>
        <authorList>
            <person name="Cui H.-L."/>
        </authorList>
    </citation>
    <scope>NUCLEOTIDE SEQUENCE [LARGE SCALE GENOMIC DNA]</scope>
    <source>
        <strain evidence="7 8">XZYJT49</strain>
    </source>
</reference>
<keyword evidence="3 6" id="KW-1133">Transmembrane helix</keyword>
<dbReference type="InterPro" id="IPR038978">
    <property type="entry name" value="MJ0935"/>
</dbReference>
<keyword evidence="4 6" id="KW-0472">Membrane</keyword>
<evidence type="ECO:0000256" key="2">
    <source>
        <dbReference type="ARBA" id="ARBA00022692"/>
    </source>
</evidence>
<keyword evidence="2 6" id="KW-0812">Transmembrane</keyword>
<feature type="coiled-coil region" evidence="5">
    <location>
        <begin position="74"/>
        <end position="101"/>
    </location>
</feature>
<dbReference type="InterPro" id="IPR002809">
    <property type="entry name" value="EMC3/TMCO1"/>
</dbReference>
<dbReference type="Proteomes" id="UP000830729">
    <property type="component" value="Chromosome"/>
</dbReference>
<evidence type="ECO:0000256" key="6">
    <source>
        <dbReference type="SAM" id="Phobius"/>
    </source>
</evidence>
<dbReference type="Pfam" id="PF01956">
    <property type="entry name" value="EMC3_TMCO1"/>
    <property type="match status" value="1"/>
</dbReference>
<name>A0A8U0HPY0_9EURY</name>
<feature type="transmembrane region" description="Helical" evidence="6">
    <location>
        <begin position="50"/>
        <end position="71"/>
    </location>
</feature>
<dbReference type="PANTHER" id="PTHR42198:SF1">
    <property type="entry name" value="INTEGRAL MEMBRANE PROTEIN"/>
    <property type="match status" value="1"/>
</dbReference>
<dbReference type="GO" id="GO:0016020">
    <property type="term" value="C:membrane"/>
    <property type="evidence" value="ECO:0007669"/>
    <property type="project" value="UniProtKB-SubCell"/>
</dbReference>
<keyword evidence="8" id="KW-1185">Reference proteome</keyword>
<dbReference type="PANTHER" id="PTHR42198">
    <property type="entry name" value="INTEGRAL MEMBRANE PROTEIN"/>
    <property type="match status" value="1"/>
</dbReference>
<evidence type="ECO:0000313" key="7">
    <source>
        <dbReference type="EMBL" id="UPV73112.1"/>
    </source>
</evidence>
<dbReference type="AlphaFoldDB" id="A0A8U0HPY0"/>
<dbReference type="GeneID" id="72185770"/>
<feature type="transmembrane region" description="Helical" evidence="6">
    <location>
        <begin position="132"/>
        <end position="150"/>
    </location>
</feature>
<gene>
    <name evidence="7" type="ORF">M0R89_11185</name>
</gene>
<dbReference type="SMART" id="SM01415">
    <property type="entry name" value="DUF106"/>
    <property type="match status" value="1"/>
</dbReference>
<accession>A0A8U0HPY0</accession>
<proteinExistence type="predicted"/>
<evidence type="ECO:0000256" key="1">
    <source>
        <dbReference type="ARBA" id="ARBA00004141"/>
    </source>
</evidence>
<keyword evidence="5" id="KW-0175">Coiled coil</keyword>